<dbReference type="KEGG" id="lgo:JCM16774_0203"/>
<dbReference type="EMBL" id="AP019822">
    <property type="protein sequence ID" value="BBM35296.1"/>
    <property type="molecule type" value="Genomic_DNA"/>
</dbReference>
<accession>A0A510J8B7</accession>
<proteinExistence type="predicted"/>
<protein>
    <submittedName>
        <fullName evidence="1">Uncharacterized protein</fullName>
    </submittedName>
</protein>
<dbReference type="OrthoDB" id="1664853at2"/>
<reference evidence="1 2" key="1">
    <citation type="submission" date="2019-07" db="EMBL/GenBank/DDBJ databases">
        <title>Complete Genome Sequence of Leptotrichia goodfellowii Strain JCM 16774.</title>
        <authorList>
            <person name="Watanabe S."/>
            <person name="Cui L."/>
        </authorList>
    </citation>
    <scope>NUCLEOTIDE SEQUENCE [LARGE SCALE GENOMIC DNA]</scope>
    <source>
        <strain evidence="1 2">JCM16774</strain>
    </source>
</reference>
<dbReference type="AlphaFoldDB" id="A0A510J8B7"/>
<evidence type="ECO:0000313" key="2">
    <source>
        <dbReference type="Proteomes" id="UP000321606"/>
    </source>
</evidence>
<name>A0A510J8B7_9FUSO</name>
<organism evidence="1 2">
    <name type="scientific">Pseudoleptotrichia goodfellowii</name>
    <dbReference type="NCBI Taxonomy" id="157692"/>
    <lineage>
        <taxon>Bacteria</taxon>
        <taxon>Fusobacteriati</taxon>
        <taxon>Fusobacteriota</taxon>
        <taxon>Fusobacteriia</taxon>
        <taxon>Fusobacteriales</taxon>
        <taxon>Leptotrichiaceae</taxon>
        <taxon>Pseudoleptotrichia</taxon>
    </lineage>
</organism>
<evidence type="ECO:0000313" key="1">
    <source>
        <dbReference type="EMBL" id="BBM35296.1"/>
    </source>
</evidence>
<dbReference type="Proteomes" id="UP000321606">
    <property type="component" value="Chromosome"/>
</dbReference>
<sequence>MFENKYPVFRKGNVVDKESLELLRDNPSEILNLMYFNKKDGIIKGFDLITDEENKEVIVTKGIVKYQNEIYWMYEDYKFKMPETENRYVLKLRLISNIEERKYYKRKGEFVLETLDDSGTDGIEITRFITREGAELRNDYMNFQDLRRDFNLLEIINSKYSSNHKFGTLHPKITKLWGSEAAKKENLDIFDINFYVNCLQGPVEREVIISYINAKLNLHKSDYTNEELYMNLLKILDELGKERKNVEKRRVIPQKITIE</sequence>
<gene>
    <name evidence="1" type="ORF">JCM16774_0203</name>
</gene>
<dbReference type="RefSeq" id="WP_026736911.1">
    <property type="nucleotide sequence ID" value="NZ_AP019822.1"/>
</dbReference>